<proteinExistence type="predicted"/>
<name>A0A1M6UKV9_SELRU</name>
<gene>
    <name evidence="1" type="ORF">SAMN05216582_11315</name>
</gene>
<evidence type="ECO:0000313" key="1">
    <source>
        <dbReference type="EMBL" id="SHK69831.1"/>
    </source>
</evidence>
<dbReference type="Proteomes" id="UP000184263">
    <property type="component" value="Unassembled WGS sequence"/>
</dbReference>
<protein>
    <submittedName>
        <fullName evidence="1">Uncharacterized protein</fullName>
    </submittedName>
</protein>
<evidence type="ECO:0000313" key="2">
    <source>
        <dbReference type="Proteomes" id="UP000184263"/>
    </source>
</evidence>
<dbReference type="RefSeq" id="WP_073089775.1">
    <property type="nucleotide sequence ID" value="NZ_FRBC01000013.1"/>
</dbReference>
<organism evidence="1 2">
    <name type="scientific">Selenomonas ruminantium</name>
    <dbReference type="NCBI Taxonomy" id="971"/>
    <lineage>
        <taxon>Bacteria</taxon>
        <taxon>Bacillati</taxon>
        <taxon>Bacillota</taxon>
        <taxon>Negativicutes</taxon>
        <taxon>Selenomonadales</taxon>
        <taxon>Selenomonadaceae</taxon>
        <taxon>Selenomonas</taxon>
    </lineage>
</organism>
<dbReference type="EMBL" id="FRBC01000013">
    <property type="protein sequence ID" value="SHK69831.1"/>
    <property type="molecule type" value="Genomic_DNA"/>
</dbReference>
<dbReference type="AlphaFoldDB" id="A0A1M6UKV9"/>
<sequence>MKLSNLAERMLYEIYKHEVENKEKRYEITSDNLGVSSKLFIDAWRELVGENKEEMVYIKARIKEFGTSDNLCARLVECSISEDGKEYIIEIMD</sequence>
<accession>A0A1M6UKV9</accession>
<reference evidence="1 2" key="1">
    <citation type="submission" date="2016-11" db="EMBL/GenBank/DDBJ databases">
        <authorList>
            <person name="Jaros S."/>
            <person name="Januszkiewicz K."/>
            <person name="Wedrychowicz H."/>
        </authorList>
    </citation>
    <scope>NUCLEOTIDE SEQUENCE [LARGE SCALE GENOMIC DNA]</scope>
    <source>
        <strain evidence="1 2">HD4</strain>
    </source>
</reference>